<dbReference type="UniPathway" id="UPA00559"/>
<keyword evidence="5 6" id="KW-0949">S-adenosyl-L-methionine</keyword>
<dbReference type="Pfam" id="PF00590">
    <property type="entry name" value="TP_methylase"/>
    <property type="match status" value="1"/>
</dbReference>
<dbReference type="InterPro" id="IPR035996">
    <property type="entry name" value="4pyrrol_Methylase_sf"/>
</dbReference>
<dbReference type="PANTHER" id="PTHR10882">
    <property type="entry name" value="DIPHTHINE SYNTHASE"/>
    <property type="match status" value="1"/>
</dbReference>
<comment type="pathway">
    <text evidence="1 6">Protein modification; peptidyl-diphthamide biosynthesis.</text>
</comment>
<feature type="binding site" evidence="6 7">
    <location>
        <position position="234"/>
    </location>
    <ligand>
        <name>S-adenosyl-L-methionine</name>
        <dbReference type="ChEBI" id="CHEBI:59789"/>
    </ligand>
</feature>
<dbReference type="Proteomes" id="UP000645676">
    <property type="component" value="Unassembled WGS sequence"/>
</dbReference>
<evidence type="ECO:0000256" key="3">
    <source>
        <dbReference type="ARBA" id="ARBA00022603"/>
    </source>
</evidence>
<dbReference type="CDD" id="cd11647">
    <property type="entry name" value="DHP5_DphB"/>
    <property type="match status" value="1"/>
</dbReference>
<evidence type="ECO:0000259" key="8">
    <source>
        <dbReference type="Pfam" id="PF00590"/>
    </source>
</evidence>
<feature type="binding site" evidence="6 7">
    <location>
        <position position="88"/>
    </location>
    <ligand>
        <name>S-adenosyl-L-methionine</name>
        <dbReference type="ChEBI" id="CHEBI:59789"/>
    </ligand>
</feature>
<evidence type="ECO:0000313" key="10">
    <source>
        <dbReference type="Proteomes" id="UP000645676"/>
    </source>
</evidence>
<evidence type="ECO:0000256" key="5">
    <source>
        <dbReference type="ARBA" id="ARBA00022691"/>
    </source>
</evidence>
<gene>
    <name evidence="6" type="primary">dphB</name>
    <name evidence="9" type="ORF">HA335_05965</name>
</gene>
<keyword evidence="3 6" id="KW-0489">Methyltransferase</keyword>
<dbReference type="Gene3D" id="3.40.1010.10">
    <property type="entry name" value="Cobalt-precorrin-4 Transmethylase, Domain 1"/>
    <property type="match status" value="1"/>
</dbReference>
<dbReference type="OMA" id="HNASIMS"/>
<evidence type="ECO:0000256" key="4">
    <source>
        <dbReference type="ARBA" id="ARBA00022679"/>
    </source>
</evidence>
<dbReference type="SUPFAM" id="SSF53790">
    <property type="entry name" value="Tetrapyrrole methylase"/>
    <property type="match status" value="1"/>
</dbReference>
<dbReference type="Gene3D" id="3.30.950.10">
    <property type="entry name" value="Methyltransferase, Cobalt-precorrin-4 Transmethylase, Domain 2"/>
    <property type="match status" value="1"/>
</dbReference>
<protein>
    <recommendedName>
        <fullName evidence="6">Diphthine synthase</fullName>
        <ecNumber evidence="6">2.1.1.98</ecNumber>
    </recommendedName>
    <alternativeName>
        <fullName evidence="6">Diphthamide biosynthesis methyltransferase</fullName>
    </alternativeName>
</protein>
<feature type="domain" description="Tetrapyrrole methylase" evidence="8">
    <location>
        <begin position="1"/>
        <end position="224"/>
    </location>
</feature>
<dbReference type="InterPro" id="IPR014777">
    <property type="entry name" value="4pyrrole_Mease_sub1"/>
</dbReference>
<evidence type="ECO:0000256" key="6">
    <source>
        <dbReference type="HAMAP-Rule" id="MF_01084"/>
    </source>
</evidence>
<comment type="similarity">
    <text evidence="2 6">Belongs to the diphthine synthase family.</text>
</comment>
<feature type="binding site" evidence="6 7">
    <location>
        <position position="9"/>
    </location>
    <ligand>
        <name>S-adenosyl-L-methionine</name>
        <dbReference type="ChEBI" id="CHEBI:59789"/>
    </ligand>
</feature>
<dbReference type="InterPro" id="IPR004551">
    <property type="entry name" value="Dphthn_synthase"/>
</dbReference>
<feature type="binding site" evidence="6 7">
    <location>
        <position position="164"/>
    </location>
    <ligand>
        <name>S-adenosyl-L-methionine</name>
        <dbReference type="ChEBI" id="CHEBI:59789"/>
    </ligand>
</feature>
<proteinExistence type="inferred from homology"/>
<comment type="subunit">
    <text evidence="6">Homodimer.</text>
</comment>
<dbReference type="AlphaFoldDB" id="A0A832W6T3"/>
<evidence type="ECO:0000256" key="2">
    <source>
        <dbReference type="ARBA" id="ARBA00006729"/>
    </source>
</evidence>
<feature type="binding site" evidence="6 7">
    <location>
        <position position="85"/>
    </location>
    <ligand>
        <name>S-adenosyl-L-methionine</name>
        <dbReference type="ChEBI" id="CHEBI:59789"/>
    </ligand>
</feature>
<sequence>MLILAGLGLYDENDMTLKTLKFAKKAEKIYAEFYTAVLTGTTTEKIEEVLGKKIHVLSRKDVEYNGYKLIEEAKDKDIMFLTAGDPMVATTHVDLAIEAKKKGIEVLIINAPSIYSAVGITGLQLYKFGKTTSIVFPEENYFPETPYNVIKENLERGLHTLCLLDIRIDENEKRFMTANEGLKVLLELENRKKEGIINEDTKAVVVARAGSLKPKLVYGKIKDLINYDFGEPLHCIIIPGKLHFMEEDALKYLCENI</sequence>
<reference evidence="9" key="1">
    <citation type="journal article" date="2020" name="bioRxiv">
        <title>A rank-normalized archaeal taxonomy based on genome phylogeny resolves widespread incomplete and uneven classifications.</title>
        <authorList>
            <person name="Rinke C."/>
            <person name="Chuvochina M."/>
            <person name="Mussig A.J."/>
            <person name="Chaumeil P.-A."/>
            <person name="Waite D.W."/>
            <person name="Whitman W.B."/>
            <person name="Parks D.H."/>
            <person name="Hugenholtz P."/>
        </authorList>
    </citation>
    <scope>NUCLEOTIDE SEQUENCE</scope>
    <source>
        <strain evidence="9">UBA8849</strain>
    </source>
</reference>
<dbReference type="InterPro" id="IPR014776">
    <property type="entry name" value="4pyrrole_Mease_sub2"/>
</dbReference>
<organism evidence="9 10">
    <name type="scientific">Methanocaldococcus jannaschii</name>
    <dbReference type="NCBI Taxonomy" id="2190"/>
    <lineage>
        <taxon>Archaea</taxon>
        <taxon>Methanobacteriati</taxon>
        <taxon>Methanobacteriota</taxon>
        <taxon>Methanomada group</taxon>
        <taxon>Methanococci</taxon>
        <taxon>Methanococcales</taxon>
        <taxon>Methanocaldococcaceae</taxon>
        <taxon>Methanocaldococcus</taxon>
    </lineage>
</organism>
<dbReference type="EC" id="2.1.1.98" evidence="6"/>
<dbReference type="GO" id="GO:0017183">
    <property type="term" value="P:protein histidyl modification to diphthamide"/>
    <property type="evidence" value="ECO:0007669"/>
    <property type="project" value="UniProtKB-UniRule"/>
</dbReference>
<dbReference type="PANTHER" id="PTHR10882:SF0">
    <property type="entry name" value="DIPHTHINE METHYL ESTER SYNTHASE"/>
    <property type="match status" value="1"/>
</dbReference>
<comment type="catalytic activity">
    <reaction evidence="6">
        <text>2-[(3S)-amino-3-carboxypropyl]-L-histidyl-[translation elongation factor 2] + 3 S-adenosyl-L-methionine = diphthine-[translation elongation factor 2] + 3 S-adenosyl-L-homocysteine + 3 H(+)</text>
        <dbReference type="Rhea" id="RHEA:36415"/>
        <dbReference type="Rhea" id="RHEA-COMP:9749"/>
        <dbReference type="Rhea" id="RHEA-COMP:10172"/>
        <dbReference type="ChEBI" id="CHEBI:15378"/>
        <dbReference type="ChEBI" id="CHEBI:57856"/>
        <dbReference type="ChEBI" id="CHEBI:59789"/>
        <dbReference type="ChEBI" id="CHEBI:73995"/>
        <dbReference type="ChEBI" id="CHEBI:82696"/>
        <dbReference type="EC" id="2.1.1.98"/>
    </reaction>
</comment>
<keyword evidence="4 6" id="KW-0808">Transferase</keyword>
<accession>A0A832W6T3</accession>
<name>A0A832W6T3_9EURY</name>
<feature type="binding site" evidence="6 7">
    <location>
        <position position="209"/>
    </location>
    <ligand>
        <name>S-adenosyl-L-methionine</name>
        <dbReference type="ChEBI" id="CHEBI:59789"/>
    </ligand>
</feature>
<dbReference type="HAMAP" id="MF_01084">
    <property type="entry name" value="Diphthine_synth"/>
    <property type="match status" value="1"/>
</dbReference>
<dbReference type="InterPro" id="IPR000878">
    <property type="entry name" value="4pyrrol_Mease"/>
</dbReference>
<dbReference type="SMR" id="A0A832W6T3"/>
<comment type="caution">
    <text evidence="9">The sequence shown here is derived from an EMBL/GenBank/DDBJ whole genome shotgun (WGS) entry which is preliminary data.</text>
</comment>
<evidence type="ECO:0000256" key="7">
    <source>
        <dbReference type="PIRSR" id="PIRSR036432-1"/>
    </source>
</evidence>
<feature type="binding site" evidence="6 7">
    <location>
        <begin position="113"/>
        <end position="114"/>
    </location>
    <ligand>
        <name>S-adenosyl-L-methionine</name>
        <dbReference type="ChEBI" id="CHEBI:59789"/>
    </ligand>
</feature>
<dbReference type="PIRSF" id="PIRSF036432">
    <property type="entry name" value="Diphthine_synth"/>
    <property type="match status" value="1"/>
</dbReference>
<evidence type="ECO:0000256" key="1">
    <source>
        <dbReference type="ARBA" id="ARBA00005156"/>
    </source>
</evidence>
<comment type="function">
    <text evidence="6">S-adenosyl-L-methionine-dependent methyltransferase that catalyzes the trimethylation of the amino group of the modified target histidine residue in translation elongation factor 2 (EF-2), to form an intermediate called diphthine. The three successive methylation reactions represent the second step of diphthamide biosynthesis.</text>
</comment>
<dbReference type="EMBL" id="DUJR01000032">
    <property type="protein sequence ID" value="HII60093.1"/>
    <property type="molecule type" value="Genomic_DNA"/>
</dbReference>
<dbReference type="NCBIfam" id="TIGR00522">
    <property type="entry name" value="dph5"/>
    <property type="match status" value="1"/>
</dbReference>
<evidence type="ECO:0000313" key="9">
    <source>
        <dbReference type="EMBL" id="HII60093.1"/>
    </source>
</evidence>
<dbReference type="GO" id="GO:0032259">
    <property type="term" value="P:methylation"/>
    <property type="evidence" value="ECO:0007669"/>
    <property type="project" value="UniProtKB-KW"/>
</dbReference>
<dbReference type="GO" id="GO:0004164">
    <property type="term" value="F:diphthine synthase activity"/>
    <property type="evidence" value="ECO:0007669"/>
    <property type="project" value="UniProtKB-UniRule"/>
</dbReference>